<organism evidence="1 2">
    <name type="scientific">Cedecea lapagei</name>
    <dbReference type="NCBI Taxonomy" id="158823"/>
    <lineage>
        <taxon>Bacteria</taxon>
        <taxon>Pseudomonadati</taxon>
        <taxon>Pseudomonadota</taxon>
        <taxon>Gammaproteobacteria</taxon>
        <taxon>Enterobacterales</taxon>
        <taxon>Enterobacteriaceae</taxon>
        <taxon>Cedecea</taxon>
    </lineage>
</organism>
<dbReference type="Proteomes" id="UP000274122">
    <property type="component" value="Chromosome"/>
</dbReference>
<keyword evidence="2" id="KW-1185">Reference proteome</keyword>
<gene>
    <name evidence="1" type="ORF">NCTC11466_00456</name>
</gene>
<dbReference type="RefSeq" id="WP_126354473.1">
    <property type="nucleotide sequence ID" value="NZ_LR134201.1"/>
</dbReference>
<accession>A0A3S4IFG3</accession>
<name>A0A3S4IFG3_9ENTR</name>
<dbReference type="EMBL" id="LR134201">
    <property type="protein sequence ID" value="VEB95347.1"/>
    <property type="molecule type" value="Genomic_DNA"/>
</dbReference>
<reference evidence="1 2" key="1">
    <citation type="submission" date="2018-12" db="EMBL/GenBank/DDBJ databases">
        <authorList>
            <consortium name="Pathogen Informatics"/>
        </authorList>
    </citation>
    <scope>NUCLEOTIDE SEQUENCE [LARGE SCALE GENOMIC DNA]</scope>
    <source>
        <strain evidence="1 2">NCTC11466</strain>
    </source>
</reference>
<proteinExistence type="predicted"/>
<dbReference type="OrthoDB" id="7055123at2"/>
<evidence type="ECO:0000313" key="2">
    <source>
        <dbReference type="Proteomes" id="UP000274122"/>
    </source>
</evidence>
<evidence type="ECO:0000313" key="1">
    <source>
        <dbReference type="EMBL" id="VEB95347.1"/>
    </source>
</evidence>
<protein>
    <submittedName>
        <fullName evidence="1">Uncharacterized protein</fullName>
    </submittedName>
</protein>
<sequence length="390" mass="45848">MILDCFQEKYGNVELLFNLEDEVGFFLKNEREDIAQLNNPLDYKETRTMLAERNYVPEEYEVVFLLKKDIKESDITPVRYRFTDDYKNIGFLIPILALESTEHEYAQDRHFLLYSYIATVELLKNFPQYSYVKDIIFNGNKFIISDLVSQDLVIGIFWKKDIESLTISSLSVCLFEEGYVGLSSRLPSELVFSKKNIESLPEEGAIKANKLSLKLLNSDVVDHVLIEKILFLYFPYEKNPPFKFFLLYQIVELLMSYILQNEYDLILSQLQNTQQNNIKSRDILDKIKEFTAEKKRITLLFNNYSSVSTELSDLRKTSIAYIEKMIDADISSEKKCEEYFYLIRNFIVHNMISLNEANNNELEEVNEHLTKVIPSILNTFKKRNIQEQIT</sequence>
<dbReference type="AlphaFoldDB" id="A0A3S4IFG3"/>
<dbReference type="KEGG" id="clap:NCTC11466_00456"/>